<dbReference type="GO" id="GO:0047040">
    <property type="term" value="F:pteridine reductase activity"/>
    <property type="evidence" value="ECO:0007669"/>
    <property type="project" value="UniProtKB-EC"/>
</dbReference>
<dbReference type="PANTHER" id="PTHR43639">
    <property type="entry name" value="OXIDOREDUCTASE, SHORT-CHAIN DEHYDROGENASE/REDUCTASE FAMILY (AFU_ORTHOLOGUE AFUA_5G02870)"/>
    <property type="match status" value="1"/>
</dbReference>
<evidence type="ECO:0000256" key="1">
    <source>
        <dbReference type="ARBA" id="ARBA00006484"/>
    </source>
</evidence>
<dbReference type="InterPro" id="IPR002347">
    <property type="entry name" value="SDR_fam"/>
</dbReference>
<gene>
    <name evidence="3" type="ORF">U5822_09430</name>
</gene>
<evidence type="ECO:0000256" key="2">
    <source>
        <dbReference type="ARBA" id="ARBA00023002"/>
    </source>
</evidence>
<dbReference type="PRINTS" id="PR00080">
    <property type="entry name" value="SDRFAMILY"/>
</dbReference>
<organism evidence="3 4">
    <name type="scientific">Marinobacter qingdaonensis</name>
    <dbReference type="NCBI Taxonomy" id="3108486"/>
    <lineage>
        <taxon>Bacteria</taxon>
        <taxon>Pseudomonadati</taxon>
        <taxon>Pseudomonadota</taxon>
        <taxon>Gammaproteobacteria</taxon>
        <taxon>Pseudomonadales</taxon>
        <taxon>Marinobacteraceae</taxon>
        <taxon>Marinobacter</taxon>
    </lineage>
</organism>
<dbReference type="PANTHER" id="PTHR43639:SF1">
    <property type="entry name" value="SHORT-CHAIN DEHYDROGENASE_REDUCTASE FAMILY PROTEIN"/>
    <property type="match status" value="1"/>
</dbReference>
<keyword evidence="2 3" id="KW-0560">Oxidoreductase</keyword>
<dbReference type="SUPFAM" id="SSF51735">
    <property type="entry name" value="NAD(P)-binding Rossmann-fold domains"/>
    <property type="match status" value="1"/>
</dbReference>
<evidence type="ECO:0000313" key="4">
    <source>
        <dbReference type="Proteomes" id="UP001305746"/>
    </source>
</evidence>
<dbReference type="RefSeq" id="WP_322855373.1">
    <property type="nucleotide sequence ID" value="NZ_JAYDCJ010000003.1"/>
</dbReference>
<dbReference type="PROSITE" id="PS00061">
    <property type="entry name" value="ADH_SHORT"/>
    <property type="match status" value="1"/>
</dbReference>
<protein>
    <submittedName>
        <fullName evidence="3">Pteridine reductase</fullName>
        <ecNumber evidence="3">1.5.1.33</ecNumber>
    </submittedName>
</protein>
<evidence type="ECO:0000313" key="3">
    <source>
        <dbReference type="EMBL" id="MEA1080891.1"/>
    </source>
</evidence>
<dbReference type="Gene3D" id="3.40.50.720">
    <property type="entry name" value="NAD(P)-binding Rossmann-like Domain"/>
    <property type="match status" value="1"/>
</dbReference>
<dbReference type="Proteomes" id="UP001305746">
    <property type="component" value="Unassembled WGS sequence"/>
</dbReference>
<proteinExistence type="inferred from homology"/>
<dbReference type="InterPro" id="IPR020904">
    <property type="entry name" value="Sc_DH/Rdtase_CS"/>
</dbReference>
<keyword evidence="4" id="KW-1185">Reference proteome</keyword>
<dbReference type="Pfam" id="PF13561">
    <property type="entry name" value="adh_short_C2"/>
    <property type="match status" value="1"/>
</dbReference>
<dbReference type="InterPro" id="IPR036291">
    <property type="entry name" value="NAD(P)-bd_dom_sf"/>
</dbReference>
<sequence>MTDTCPVALVTGAAHRLGARTAQTLHARGWNLVIHYRSRQDQAETLAADLNQTRVDSARIVQADLTDTAQVRALADAAISQWGRLDGLVNNASVFYPNPTDEATADDWDRIMHTNLRAPFFLLQACLPALRAGGGSVVNLIDIYSDHPLADHPLYCASKAGLAALTRSWARDLAPAIRVNGVSPGAILWPEAEPGMAGMAPEYQQAILDKTPLARTGTPDDIARTIAFLMCDAPFITGQILPVDGGRSLGI</sequence>
<dbReference type="EC" id="1.5.1.33" evidence="3"/>
<comment type="similarity">
    <text evidence="1">Belongs to the short-chain dehydrogenases/reductases (SDR) family.</text>
</comment>
<dbReference type="EMBL" id="JAYDCJ010000003">
    <property type="protein sequence ID" value="MEA1080891.1"/>
    <property type="molecule type" value="Genomic_DNA"/>
</dbReference>
<comment type="caution">
    <text evidence="3">The sequence shown here is derived from an EMBL/GenBank/DDBJ whole genome shotgun (WGS) entry which is preliminary data.</text>
</comment>
<name>A0ABU5NYJ9_9GAMM</name>
<reference evidence="3 4" key="1">
    <citation type="submission" date="2023-12" db="EMBL/GenBank/DDBJ databases">
        <title>Marinobacter qingdaonensis sp. nov., isolated from the intertidal sediment of Qingdao, PR China.</title>
        <authorList>
            <person name="Li Y."/>
        </authorList>
    </citation>
    <scope>NUCLEOTIDE SEQUENCE [LARGE SCALE GENOMIC DNA]</scope>
    <source>
        <strain evidence="3 4">ASW11-75</strain>
    </source>
</reference>
<accession>A0ABU5NYJ9</accession>
<dbReference type="NCBIfam" id="NF006598">
    <property type="entry name" value="PRK09135.1"/>
    <property type="match status" value="1"/>
</dbReference>
<dbReference type="PRINTS" id="PR00081">
    <property type="entry name" value="GDHRDH"/>
</dbReference>